<dbReference type="AlphaFoldDB" id="A0A4P9Y346"/>
<dbReference type="EMBL" id="KZ988111">
    <property type="protein sequence ID" value="RKP13094.1"/>
    <property type="molecule type" value="Genomic_DNA"/>
</dbReference>
<keyword evidence="1" id="KW-0732">Signal</keyword>
<feature type="signal peptide" evidence="1">
    <location>
        <begin position="1"/>
        <end position="21"/>
    </location>
</feature>
<keyword evidence="3" id="KW-1185">Reference proteome</keyword>
<dbReference type="Proteomes" id="UP000267251">
    <property type="component" value="Unassembled WGS sequence"/>
</dbReference>
<dbReference type="OrthoDB" id="5638498at2759"/>
<proteinExistence type="predicted"/>
<feature type="chain" id="PRO_5020517429" evidence="1">
    <location>
        <begin position="22"/>
        <end position="216"/>
    </location>
</feature>
<organism evidence="2 3">
    <name type="scientific">Piptocephalis cylindrospora</name>
    <dbReference type="NCBI Taxonomy" id="1907219"/>
    <lineage>
        <taxon>Eukaryota</taxon>
        <taxon>Fungi</taxon>
        <taxon>Fungi incertae sedis</taxon>
        <taxon>Zoopagomycota</taxon>
        <taxon>Zoopagomycotina</taxon>
        <taxon>Zoopagomycetes</taxon>
        <taxon>Zoopagales</taxon>
        <taxon>Piptocephalidaceae</taxon>
        <taxon>Piptocephalis</taxon>
    </lineage>
</organism>
<sequence length="216" mass="23913">MHLVHLILSCLLLLLIDRARSANDKLGLSKVDLKAINSQITNPEDRKSGRFAFRHMGTGFFLSGYVAPDTGSTSEGRLTMVIPTKNYDPRVTKDNGTTVGIWDLAEDLLKKHIAQLLILELNVTTPDKPSEYACAQYSMDSTSPSIQNCLFDRSDKQMQQIMVDLDRANSSVVTIGGNNRKDCFGFSGFTFTGMPCTSANAKWFMYGETDAEPDVE</sequence>
<gene>
    <name evidence="2" type="ORF">BJ684DRAFT_20399</name>
</gene>
<reference evidence="3" key="1">
    <citation type="journal article" date="2018" name="Nat. Microbiol.">
        <title>Leveraging single-cell genomics to expand the fungal tree of life.</title>
        <authorList>
            <person name="Ahrendt S.R."/>
            <person name="Quandt C.A."/>
            <person name="Ciobanu D."/>
            <person name="Clum A."/>
            <person name="Salamov A."/>
            <person name="Andreopoulos B."/>
            <person name="Cheng J.F."/>
            <person name="Woyke T."/>
            <person name="Pelin A."/>
            <person name="Henrissat B."/>
            <person name="Reynolds N.K."/>
            <person name="Benny G.L."/>
            <person name="Smith M.E."/>
            <person name="James T.Y."/>
            <person name="Grigoriev I.V."/>
        </authorList>
    </citation>
    <scope>NUCLEOTIDE SEQUENCE [LARGE SCALE GENOMIC DNA]</scope>
</reference>
<evidence type="ECO:0000313" key="2">
    <source>
        <dbReference type="EMBL" id="RKP13094.1"/>
    </source>
</evidence>
<protein>
    <submittedName>
        <fullName evidence="2">Uncharacterized protein</fullName>
    </submittedName>
</protein>
<name>A0A4P9Y346_9FUNG</name>
<accession>A0A4P9Y346</accession>
<evidence type="ECO:0000313" key="3">
    <source>
        <dbReference type="Proteomes" id="UP000267251"/>
    </source>
</evidence>
<evidence type="ECO:0000256" key="1">
    <source>
        <dbReference type="SAM" id="SignalP"/>
    </source>
</evidence>